<keyword evidence="3" id="KW-1185">Reference proteome</keyword>
<feature type="transmembrane region" description="Helical" evidence="1">
    <location>
        <begin position="47"/>
        <end position="65"/>
    </location>
</feature>
<dbReference type="RefSeq" id="WP_009546214.1">
    <property type="nucleotide sequence ID" value="NC_010547.1"/>
</dbReference>
<accession>B1X2L2</accession>
<dbReference type="EMBL" id="CP000807">
    <property type="protein sequence ID" value="ACB54373.1"/>
    <property type="molecule type" value="Genomic_DNA"/>
</dbReference>
<dbReference type="AlphaFoldDB" id="B1X2L2"/>
<dbReference type="OrthoDB" id="494122at2"/>
<evidence type="ECO:0000313" key="3">
    <source>
        <dbReference type="Proteomes" id="UP000001203"/>
    </source>
</evidence>
<dbReference type="STRING" id="43989.cce_5027"/>
<feature type="transmembrane region" description="Helical" evidence="1">
    <location>
        <begin position="20"/>
        <end position="40"/>
    </location>
</feature>
<dbReference type="KEGG" id="cyt:cce_5027"/>
<dbReference type="InterPro" id="IPR027417">
    <property type="entry name" value="P-loop_NTPase"/>
</dbReference>
<organism evidence="2 3">
    <name type="scientific">Crocosphaera subtropica (strain ATCC 51142 / BH68)</name>
    <name type="common">Cyanothece sp. (strain ATCC 51142)</name>
    <dbReference type="NCBI Taxonomy" id="43989"/>
    <lineage>
        <taxon>Bacteria</taxon>
        <taxon>Bacillati</taxon>
        <taxon>Cyanobacteriota</taxon>
        <taxon>Cyanophyceae</taxon>
        <taxon>Oscillatoriophycideae</taxon>
        <taxon>Chroococcales</taxon>
        <taxon>Aphanothecaceae</taxon>
        <taxon>Crocosphaera</taxon>
        <taxon>Crocosphaera subtropica</taxon>
    </lineage>
</organism>
<dbReference type="Gene3D" id="1.10.8.730">
    <property type="match status" value="1"/>
</dbReference>
<sequence>MKERDLADGQVNQMIGTALGIGFIAPKQFLWCGIIFLLCVPFIMKNPLQGALIFAGIYGIFWIITGNDPNEFFERFSKPKKYVAEEPIFEFNSAEMPIPEKPNRYSLSLKVKGKNQTYHYIERKFFLQTLGQIELDNREVGFYLLRRGPQLMFIFGWEVEGHDPSMTENQALAILSACNDALNQLPGDIDLKCYQEISCSCEDYLKKQAELLLRKKQDFLSEALIKSRAKRGKELADQGRLLNNKITIFAKYRVDLGADYAIKQTWLDELLSKTQPLINLIQGKGIEEKKSWEKVIDYAYHYAYSKVNSMLQANSGLGMKVKTITVHKLWERDYNQLHKGVTPPVPQYIVYDKWGLTTPVINDWGKHQLGTLFESESGYPVIPKFHNHYVYCPNQDKYAAFVRIGQIRSFPKDKGGVARGYLRFLWNILAQANDSLYDSRVVSELTCDRSGFERLQLERIISNSMKREAIAMKKTTADVVAMRRREQAIEARSLLEDQNIPYWCSLGIWLYRDSLEQLNQDTNDLIQKIPTASVERVWYNIEDYWFQSWPFEWEAFLTKPNHKRQKYIGFQAIPSLPLIKFQQVNEKGMLLVSRELNCPIYVDIANKKNHTIISAKTGGGKSNLMFEMILEYTVNDHLAVVFDFPRPGGTSGYQIFVEILQKLGVKAAYYNVRSNVMNVIEFGDFRHLSPKDREMRWKQTFTNHVRLLQTIVMGTTDNPDREILVKSLLTECYDDFQQEPDIQQRYAEAIAGGFGSEAYSRMPILENFVDYAEKWFSNYQAKKEEEKTTSTLVKDTIGLILTQLRGVLRTDLGASINGISSFDTNVSLLVIGLTDVGENLDSLIYAMSGLNVLFRQSLSVERSLFAVDEGTILYKFPFFARQVGIIPVHGRKWGCNFLLAAQEIETVKNSCSGPETLKNIDNLFCGHLKEAAIPELLELDFREDILKPYISEAFKPNAELLQSYWYLKRGEQHLEVVHPASELLLALGATDPDEDAARQRVMSMYSDEITGLKHFAKLYAQAKRQGLPMKSIVPKETKQWTMDN</sequence>
<dbReference type="Gene3D" id="3.40.50.300">
    <property type="entry name" value="P-loop containing nucleotide triphosphate hydrolases"/>
    <property type="match status" value="1"/>
</dbReference>
<name>B1X2L2_CROS5</name>
<evidence type="ECO:0000256" key="1">
    <source>
        <dbReference type="SAM" id="Phobius"/>
    </source>
</evidence>
<dbReference type="HOGENOM" id="CLU_291294_0_0_3"/>
<dbReference type="SUPFAM" id="SSF52540">
    <property type="entry name" value="P-loop containing nucleoside triphosphate hydrolases"/>
    <property type="match status" value="1"/>
</dbReference>
<keyword evidence="1" id="KW-0472">Membrane</keyword>
<protein>
    <submittedName>
        <fullName evidence="2">Uncharacterized protein</fullName>
    </submittedName>
</protein>
<dbReference type="eggNOG" id="COG3451">
    <property type="taxonomic scope" value="Bacteria"/>
</dbReference>
<keyword evidence="1" id="KW-0812">Transmembrane</keyword>
<dbReference type="Proteomes" id="UP000001203">
    <property type="component" value="Chromosome linear"/>
</dbReference>
<reference evidence="2 3" key="1">
    <citation type="journal article" date="2008" name="Proc. Natl. Acad. Sci. U.S.A.">
        <title>The genome of Cyanothece 51142, a unicellular diazotrophic cyanobacterium important in the marine nitrogen cycle.</title>
        <authorList>
            <person name="Welsh E.A."/>
            <person name="Liberton M."/>
            <person name="Stoeckel J."/>
            <person name="Loh T."/>
            <person name="Elvitigala T."/>
            <person name="Wang C."/>
            <person name="Wollam A."/>
            <person name="Fulton R.S."/>
            <person name="Clifton S.W."/>
            <person name="Jacobs J.M."/>
            <person name="Aurora R."/>
            <person name="Ghosh B.K."/>
            <person name="Sherman L.A."/>
            <person name="Smith R.D."/>
            <person name="Wilson R.K."/>
            <person name="Pakrasi H.B."/>
        </authorList>
    </citation>
    <scope>NUCLEOTIDE SEQUENCE [LARGE SCALE GENOMIC DNA]</scope>
    <source>
        <strain evidence="3">ATCC 51142 / BH68</strain>
    </source>
</reference>
<proteinExistence type="predicted"/>
<keyword evidence="1" id="KW-1133">Transmembrane helix</keyword>
<gene>
    <name evidence="2" type="ordered locus">cce_5027</name>
</gene>
<evidence type="ECO:0000313" key="2">
    <source>
        <dbReference type="EMBL" id="ACB54373.1"/>
    </source>
</evidence>